<proteinExistence type="predicted"/>
<evidence type="ECO:0000256" key="1">
    <source>
        <dbReference type="SAM" id="MobiDB-lite"/>
    </source>
</evidence>
<feature type="region of interest" description="Disordered" evidence="1">
    <location>
        <begin position="1"/>
        <end position="92"/>
    </location>
</feature>
<evidence type="ECO:0000313" key="2">
    <source>
        <dbReference type="EMBL" id="SDM49341.1"/>
    </source>
</evidence>
<dbReference type="Proteomes" id="UP000199063">
    <property type="component" value="Unassembled WGS sequence"/>
</dbReference>
<gene>
    <name evidence="2" type="ORF">SAMN05444921_10910</name>
</gene>
<protein>
    <submittedName>
        <fullName evidence="2">Uncharacterized protein</fullName>
    </submittedName>
</protein>
<feature type="compositionally biased region" description="Basic and acidic residues" evidence="1">
    <location>
        <begin position="8"/>
        <end position="68"/>
    </location>
</feature>
<name>A0A1G9TNX4_9ACTN</name>
<dbReference type="RefSeq" id="WP_093654815.1">
    <property type="nucleotide sequence ID" value="NZ_FNHI01000009.1"/>
</dbReference>
<dbReference type="AlphaFoldDB" id="A0A1G9TNX4"/>
<dbReference type="EMBL" id="FNHI01000009">
    <property type="protein sequence ID" value="SDM49341.1"/>
    <property type="molecule type" value="Genomic_DNA"/>
</dbReference>
<sequence length="92" mass="10540">MTHHKPNRAVEGDPDHGHSRGMPRRPDEDELEQRTVRDREEAGLPARAPEDPEAEYRAAQDEIDREVDAGELPTGEAAKKDRDPYPPTRYER</sequence>
<reference evidence="3" key="1">
    <citation type="submission" date="2016-10" db="EMBL/GenBank/DDBJ databases">
        <authorList>
            <person name="Varghese N."/>
            <person name="Submissions S."/>
        </authorList>
    </citation>
    <scope>NUCLEOTIDE SEQUENCE [LARGE SCALE GENOMIC DNA]</scope>
    <source>
        <strain evidence="3">CGMCC 4.7042</strain>
    </source>
</reference>
<dbReference type="GeneID" id="40830250"/>
<keyword evidence="3" id="KW-1185">Reference proteome</keyword>
<accession>A0A1G9TNX4</accession>
<dbReference type="STRING" id="1196353.SAMN05444921_10910"/>
<organism evidence="2 3">
    <name type="scientific">Streptomyces wuyuanensis</name>
    <dbReference type="NCBI Taxonomy" id="1196353"/>
    <lineage>
        <taxon>Bacteria</taxon>
        <taxon>Bacillati</taxon>
        <taxon>Actinomycetota</taxon>
        <taxon>Actinomycetes</taxon>
        <taxon>Kitasatosporales</taxon>
        <taxon>Streptomycetaceae</taxon>
        <taxon>Streptomyces</taxon>
    </lineage>
</organism>
<evidence type="ECO:0000313" key="3">
    <source>
        <dbReference type="Proteomes" id="UP000199063"/>
    </source>
</evidence>
<dbReference type="OrthoDB" id="4249344at2"/>
<feature type="compositionally biased region" description="Basic and acidic residues" evidence="1">
    <location>
        <begin position="77"/>
        <end position="92"/>
    </location>
</feature>